<comment type="subcellular location">
    <subcellularLocation>
        <location evidence="1">Chromosome</location>
    </subcellularLocation>
</comment>
<evidence type="ECO:0000313" key="11">
    <source>
        <dbReference type="Proteomes" id="UP001175271"/>
    </source>
</evidence>
<evidence type="ECO:0000256" key="4">
    <source>
        <dbReference type="ARBA" id="ARBA00022679"/>
    </source>
</evidence>
<dbReference type="PROSITE" id="PS50280">
    <property type="entry name" value="SET"/>
    <property type="match status" value="1"/>
</dbReference>
<keyword evidence="5" id="KW-0949">S-adenosyl-L-methionine</keyword>
<feature type="domain" description="SET" evidence="9">
    <location>
        <begin position="457"/>
        <end position="572"/>
    </location>
</feature>
<organism evidence="10 11">
    <name type="scientific">Steinernema hermaphroditum</name>
    <dbReference type="NCBI Taxonomy" id="289476"/>
    <lineage>
        <taxon>Eukaryota</taxon>
        <taxon>Metazoa</taxon>
        <taxon>Ecdysozoa</taxon>
        <taxon>Nematoda</taxon>
        <taxon>Chromadorea</taxon>
        <taxon>Rhabditida</taxon>
        <taxon>Tylenchina</taxon>
        <taxon>Panagrolaimomorpha</taxon>
        <taxon>Strongyloidoidea</taxon>
        <taxon>Steinernematidae</taxon>
        <taxon>Steinernema</taxon>
    </lineage>
</organism>
<dbReference type="Pfam" id="PF00856">
    <property type="entry name" value="SET"/>
    <property type="match status" value="1"/>
</dbReference>
<protein>
    <recommendedName>
        <fullName evidence="9">SET domain-containing protein</fullName>
    </recommendedName>
</protein>
<dbReference type="Gene3D" id="2.170.270.10">
    <property type="entry name" value="SET domain"/>
    <property type="match status" value="1"/>
</dbReference>
<dbReference type="SUPFAM" id="SSF82199">
    <property type="entry name" value="SET domain"/>
    <property type="match status" value="1"/>
</dbReference>
<gene>
    <name evidence="10" type="ORF">QR680_003118</name>
</gene>
<evidence type="ECO:0000256" key="6">
    <source>
        <dbReference type="ARBA" id="ARBA00022723"/>
    </source>
</evidence>
<feature type="compositionally biased region" description="Basic and acidic residues" evidence="8">
    <location>
        <begin position="50"/>
        <end position="61"/>
    </location>
</feature>
<dbReference type="GO" id="GO:0032259">
    <property type="term" value="P:methylation"/>
    <property type="evidence" value="ECO:0007669"/>
    <property type="project" value="UniProtKB-KW"/>
</dbReference>
<evidence type="ECO:0000256" key="1">
    <source>
        <dbReference type="ARBA" id="ARBA00004286"/>
    </source>
</evidence>
<evidence type="ECO:0000256" key="3">
    <source>
        <dbReference type="ARBA" id="ARBA00022603"/>
    </source>
</evidence>
<accession>A0AA39H5F5</accession>
<evidence type="ECO:0000259" key="9">
    <source>
        <dbReference type="PROSITE" id="PS50280"/>
    </source>
</evidence>
<feature type="compositionally biased region" description="Polar residues" evidence="8">
    <location>
        <begin position="32"/>
        <end position="49"/>
    </location>
</feature>
<comment type="caution">
    <text evidence="10">The sequence shown here is derived from an EMBL/GenBank/DDBJ whole genome shotgun (WGS) entry which is preliminary data.</text>
</comment>
<dbReference type="InterPro" id="IPR001214">
    <property type="entry name" value="SET_dom"/>
</dbReference>
<dbReference type="InterPro" id="IPR046341">
    <property type="entry name" value="SET_dom_sf"/>
</dbReference>
<evidence type="ECO:0000256" key="2">
    <source>
        <dbReference type="ARBA" id="ARBA00022454"/>
    </source>
</evidence>
<evidence type="ECO:0000256" key="5">
    <source>
        <dbReference type="ARBA" id="ARBA00022691"/>
    </source>
</evidence>
<dbReference type="Proteomes" id="UP001175271">
    <property type="component" value="Unassembled WGS sequence"/>
</dbReference>
<sequence length="617" mass="69959">MANILSKKGQSGNVLKTVQTDNSTRRITRSTVVSNIESSRPSVESNNSDGSKKSDVKENVGNRRRFTRKLVRKEEANEDLQDTITRRTTRSALEEAVESDGNSAQSPANVRERLKNEAKQPTEAHTKRTSTKQLLKRKIHLTGENEADHDNTGVPRKSARLAANDVQEKQATSDGGQIVRRKNNLSDNAIQEANRYATNPEAERAVQNCRPGPSGLVCRVRHGSPILRKVTRLEEATRFKAYTEIRPSFVRIENEPLGEHGNAESYVLRYGKHNVTGQNECHVDPTKIVSCSVRNPYAIVQPRALRFDLVSAKERWSVMKRLPMKWRKMYVWKEAAVTEAYGQAALYFFTKTPTQPTVENFQFSLETLISRKAKRRIQDWPLLPGCCNEHVCFCIKGQQWYGCCGGKFYWSTRTHKELREEIVRDPKSDYGVRECGALCPCSLAKCKDRVLQRGRQHRVFIAETEGKGLGLFALDTIEKGALATEYVGRLVIEDEADADQSYQWDLDLIGRGRLIIDSRKYGNESRFANHSCDPNMFSVKVRVDFDTEGYHRVGLFTNREIRPGKELTIDYFNQNGRRELPTKSFVSGKSLVKVEKCRCGRKACSGLFLSGKPNEEA</sequence>
<dbReference type="InterPro" id="IPR050973">
    <property type="entry name" value="H3K9_Histone-Lys_N-MTase"/>
</dbReference>
<evidence type="ECO:0000313" key="10">
    <source>
        <dbReference type="EMBL" id="KAK0399580.1"/>
    </source>
</evidence>
<keyword evidence="4" id="KW-0808">Transferase</keyword>
<feature type="compositionally biased region" description="Basic and acidic residues" evidence="8">
    <location>
        <begin position="110"/>
        <end position="126"/>
    </location>
</feature>
<feature type="region of interest" description="Disordered" evidence="8">
    <location>
        <begin position="32"/>
        <end position="134"/>
    </location>
</feature>
<dbReference type="GO" id="GO:0005694">
    <property type="term" value="C:chromosome"/>
    <property type="evidence" value="ECO:0007669"/>
    <property type="project" value="UniProtKB-SubCell"/>
</dbReference>
<keyword evidence="11" id="KW-1185">Reference proteome</keyword>
<proteinExistence type="predicted"/>
<name>A0AA39H5F5_9BILA</name>
<evidence type="ECO:0000256" key="8">
    <source>
        <dbReference type="SAM" id="MobiDB-lite"/>
    </source>
</evidence>
<dbReference type="SMART" id="SM00317">
    <property type="entry name" value="SET"/>
    <property type="match status" value="1"/>
</dbReference>
<dbReference type="EMBL" id="JAUCMV010000005">
    <property type="protein sequence ID" value="KAK0399580.1"/>
    <property type="molecule type" value="Genomic_DNA"/>
</dbReference>
<dbReference type="PANTHER" id="PTHR46223:SF3">
    <property type="entry name" value="HISTONE-LYSINE N-METHYLTRANSFERASE SET-23"/>
    <property type="match status" value="1"/>
</dbReference>
<evidence type="ECO:0000256" key="7">
    <source>
        <dbReference type="ARBA" id="ARBA00022833"/>
    </source>
</evidence>
<keyword evidence="2" id="KW-0158">Chromosome</keyword>
<feature type="compositionally biased region" description="Basic residues" evidence="8">
    <location>
        <begin position="62"/>
        <end position="71"/>
    </location>
</feature>
<keyword evidence="7" id="KW-0862">Zinc</keyword>
<dbReference type="AlphaFoldDB" id="A0AA39H5F5"/>
<dbReference type="GO" id="GO:0046872">
    <property type="term" value="F:metal ion binding"/>
    <property type="evidence" value="ECO:0007669"/>
    <property type="project" value="UniProtKB-KW"/>
</dbReference>
<dbReference type="PANTHER" id="PTHR46223">
    <property type="entry name" value="HISTONE-LYSINE N-METHYLTRANSFERASE SUV39H"/>
    <property type="match status" value="1"/>
</dbReference>
<keyword evidence="3" id="KW-0489">Methyltransferase</keyword>
<dbReference type="GO" id="GO:0008168">
    <property type="term" value="F:methyltransferase activity"/>
    <property type="evidence" value="ECO:0007669"/>
    <property type="project" value="UniProtKB-KW"/>
</dbReference>
<reference evidence="10" key="1">
    <citation type="submission" date="2023-06" db="EMBL/GenBank/DDBJ databases">
        <title>Genomic analysis of the entomopathogenic nematode Steinernema hermaphroditum.</title>
        <authorList>
            <person name="Schwarz E.M."/>
            <person name="Heppert J.K."/>
            <person name="Baniya A."/>
            <person name="Schwartz H.T."/>
            <person name="Tan C.-H."/>
            <person name="Antoshechkin I."/>
            <person name="Sternberg P.W."/>
            <person name="Goodrich-Blair H."/>
            <person name="Dillman A.R."/>
        </authorList>
    </citation>
    <scope>NUCLEOTIDE SEQUENCE</scope>
    <source>
        <strain evidence="10">PS9179</strain>
        <tissue evidence="10">Whole animal</tissue>
    </source>
</reference>
<keyword evidence="6" id="KW-0479">Metal-binding</keyword>